<dbReference type="InterPro" id="IPR016181">
    <property type="entry name" value="Acyl_CoA_acyltransferase"/>
</dbReference>
<protein>
    <submittedName>
        <fullName evidence="2">Enhanced intracellular survival protein Eis</fullName>
        <ecNumber evidence="2">2.3.1.-</ecNumber>
    </submittedName>
</protein>
<gene>
    <name evidence="2" type="primary">eis</name>
    <name evidence="2" type="ORF">ACFQSB_36900</name>
</gene>
<dbReference type="GO" id="GO:0016746">
    <property type="term" value="F:acyltransferase activity"/>
    <property type="evidence" value="ECO:0007669"/>
    <property type="project" value="UniProtKB-KW"/>
</dbReference>
<dbReference type="Pfam" id="PF13527">
    <property type="entry name" value="Acetyltransf_9"/>
    <property type="match status" value="1"/>
</dbReference>
<dbReference type="InterPro" id="IPR041380">
    <property type="entry name" value="Acetyltransf_17"/>
</dbReference>
<dbReference type="RefSeq" id="WP_380831731.1">
    <property type="nucleotide sequence ID" value="NZ_JBHTCG010000045.1"/>
</dbReference>
<name>A0ABW2PE62_9ACTN</name>
<dbReference type="EC" id="2.3.1.-" evidence="2"/>
<accession>A0ABW2PE62</accession>
<dbReference type="Gene3D" id="3.30.1050.10">
    <property type="entry name" value="SCP2 sterol-binding domain"/>
    <property type="match status" value="1"/>
</dbReference>
<dbReference type="InterPro" id="IPR025559">
    <property type="entry name" value="Eis_dom"/>
</dbReference>
<keyword evidence="2" id="KW-0012">Acyltransferase</keyword>
<dbReference type="CDD" id="cd04301">
    <property type="entry name" value="NAT_SF"/>
    <property type="match status" value="1"/>
</dbReference>
<dbReference type="InterPro" id="IPR036527">
    <property type="entry name" value="SCP2_sterol-bd_dom_sf"/>
</dbReference>
<organism evidence="2 3">
    <name type="scientific">Sphaerisporangium rhizosphaerae</name>
    <dbReference type="NCBI Taxonomy" id="2269375"/>
    <lineage>
        <taxon>Bacteria</taxon>
        <taxon>Bacillati</taxon>
        <taxon>Actinomycetota</taxon>
        <taxon>Actinomycetes</taxon>
        <taxon>Streptosporangiales</taxon>
        <taxon>Streptosporangiaceae</taxon>
        <taxon>Sphaerisporangium</taxon>
    </lineage>
</organism>
<proteinExistence type="predicted"/>
<comment type="caution">
    <text evidence="2">The sequence shown here is derived from an EMBL/GenBank/DDBJ whole genome shotgun (WGS) entry which is preliminary data.</text>
</comment>
<dbReference type="SUPFAM" id="SSF55718">
    <property type="entry name" value="SCP-like"/>
    <property type="match status" value="1"/>
</dbReference>
<dbReference type="Pfam" id="PF13530">
    <property type="entry name" value="SCP2_2"/>
    <property type="match status" value="1"/>
</dbReference>
<dbReference type="PANTHER" id="PTHR37817">
    <property type="entry name" value="N-ACETYLTRANSFERASE EIS"/>
    <property type="match status" value="1"/>
</dbReference>
<reference evidence="3" key="1">
    <citation type="journal article" date="2019" name="Int. J. Syst. Evol. Microbiol.">
        <title>The Global Catalogue of Microorganisms (GCM) 10K type strain sequencing project: providing services to taxonomists for standard genome sequencing and annotation.</title>
        <authorList>
            <consortium name="The Broad Institute Genomics Platform"/>
            <consortium name="The Broad Institute Genome Sequencing Center for Infectious Disease"/>
            <person name="Wu L."/>
            <person name="Ma J."/>
        </authorList>
    </citation>
    <scope>NUCLEOTIDE SEQUENCE [LARGE SCALE GENOMIC DNA]</scope>
    <source>
        <strain evidence="3">CECT 7649</strain>
    </source>
</reference>
<dbReference type="PROSITE" id="PS51186">
    <property type="entry name" value="GNAT"/>
    <property type="match status" value="1"/>
</dbReference>
<dbReference type="Gene3D" id="3.40.630.30">
    <property type="match status" value="2"/>
</dbReference>
<evidence type="ECO:0000313" key="3">
    <source>
        <dbReference type="Proteomes" id="UP001596496"/>
    </source>
</evidence>
<dbReference type="PANTHER" id="PTHR37817:SF1">
    <property type="entry name" value="N-ACETYLTRANSFERASE EIS"/>
    <property type="match status" value="1"/>
</dbReference>
<feature type="domain" description="N-acetyltransferase" evidence="1">
    <location>
        <begin position="1"/>
        <end position="150"/>
    </location>
</feature>
<dbReference type="SUPFAM" id="SSF55729">
    <property type="entry name" value="Acyl-CoA N-acyltransferases (Nat)"/>
    <property type="match status" value="1"/>
</dbReference>
<evidence type="ECO:0000313" key="2">
    <source>
        <dbReference type="EMBL" id="MFC7387836.1"/>
    </source>
</evidence>
<dbReference type="InterPro" id="IPR000182">
    <property type="entry name" value="GNAT_dom"/>
</dbReference>
<sequence>MEIRDVTVGDLGAVLDNRIRAFGPIPPGSAEQWRAMATAALGDGRYLGVFDGARLVATSRIIRFDQWWHGRPVSMGGVASVTVAPEDRGRGVGRLLIQATVDRCADLGHAISALYPATTPVYRGAGYEHAGARSRVTVPTEALRALGARDGVKLRRMGPGDAPELLATMARVYASTRACGPLGWEESAARRWLADEDDFAYLAEDGYVVYRWHQGNIEVKNLVAGSEATARALWSLVGTASSVAATVRASVEPDDPMLWLLRERSRDSVEQTRWMLRLIDLPAAVAARGYPAGTGLDTVVRVEDRMRPSNSGAWRLRVHDGAGTATPAEGPAGDEVARLTIGGMSALFAGVQTSTLRRAGLLTGGTPAGDDRLGAVFAAKPYMIDYF</sequence>
<dbReference type="Proteomes" id="UP001596496">
    <property type="component" value="Unassembled WGS sequence"/>
</dbReference>
<dbReference type="EMBL" id="JBHTCG010000045">
    <property type="protein sequence ID" value="MFC7387836.1"/>
    <property type="molecule type" value="Genomic_DNA"/>
</dbReference>
<evidence type="ECO:0000259" key="1">
    <source>
        <dbReference type="PROSITE" id="PS51186"/>
    </source>
</evidence>
<dbReference type="InterPro" id="IPR051554">
    <property type="entry name" value="Acetyltransferase_Eis"/>
</dbReference>
<keyword evidence="2" id="KW-0808">Transferase</keyword>
<dbReference type="Pfam" id="PF17668">
    <property type="entry name" value="Acetyltransf_17"/>
    <property type="match status" value="1"/>
</dbReference>
<keyword evidence="3" id="KW-1185">Reference proteome</keyword>